<dbReference type="InterPro" id="IPR001451">
    <property type="entry name" value="Hexapep"/>
</dbReference>
<dbReference type="InterPro" id="IPR011004">
    <property type="entry name" value="Trimer_LpxA-like_sf"/>
</dbReference>
<dbReference type="PANTHER" id="PTHR43300:SF10">
    <property type="entry name" value="2,3,4,5-TETRAHYDROPYRIDINE-2,6-DICARBOXYLATE N-ACETYLTRANSFERASE"/>
    <property type="match status" value="1"/>
</dbReference>
<dbReference type="OrthoDB" id="9794407at2"/>
<dbReference type="GO" id="GO:0016740">
    <property type="term" value="F:transferase activity"/>
    <property type="evidence" value="ECO:0007669"/>
    <property type="project" value="UniProtKB-KW"/>
</dbReference>
<dbReference type="RefSeq" id="WP_114471100.1">
    <property type="nucleotide sequence ID" value="NZ_QPJK01000009.1"/>
</dbReference>
<gene>
    <name evidence="2" type="ORF">DES41_109334</name>
</gene>
<dbReference type="SUPFAM" id="SSF51161">
    <property type="entry name" value="Trimeric LpxA-like enzymes"/>
    <property type="match status" value="1"/>
</dbReference>
<dbReference type="InterPro" id="IPR050179">
    <property type="entry name" value="Trans_hexapeptide_repeat"/>
</dbReference>
<name>A0A368XHX7_9BURK</name>
<protein>
    <submittedName>
        <fullName evidence="2">Transferase family hexapeptide repeat protein</fullName>
    </submittedName>
</protein>
<evidence type="ECO:0000313" key="2">
    <source>
        <dbReference type="EMBL" id="RCW67611.1"/>
    </source>
</evidence>
<dbReference type="PANTHER" id="PTHR43300">
    <property type="entry name" value="ACETYLTRANSFERASE"/>
    <property type="match status" value="1"/>
</dbReference>
<accession>A0A368XHX7</accession>
<dbReference type="Proteomes" id="UP000252884">
    <property type="component" value="Unassembled WGS sequence"/>
</dbReference>
<evidence type="ECO:0000256" key="1">
    <source>
        <dbReference type="ARBA" id="ARBA00007274"/>
    </source>
</evidence>
<proteinExistence type="inferred from homology"/>
<dbReference type="Gene3D" id="2.160.10.10">
    <property type="entry name" value="Hexapeptide repeat proteins"/>
    <property type="match status" value="2"/>
</dbReference>
<dbReference type="AlphaFoldDB" id="A0A368XHX7"/>
<reference evidence="2 3" key="1">
    <citation type="submission" date="2018-07" db="EMBL/GenBank/DDBJ databases">
        <title>Genomic Encyclopedia of Type Strains, Phase IV (KMG-IV): sequencing the most valuable type-strain genomes for metagenomic binning, comparative biology and taxonomic classification.</title>
        <authorList>
            <person name="Goeker M."/>
        </authorList>
    </citation>
    <scope>NUCLEOTIDE SEQUENCE [LARGE SCALE GENOMIC DNA]</scope>
    <source>
        <strain evidence="2 3">DSM 21634</strain>
    </source>
</reference>
<dbReference type="Pfam" id="PF00132">
    <property type="entry name" value="Hexapep"/>
    <property type="match status" value="1"/>
</dbReference>
<organism evidence="2 3">
    <name type="scientific">Pseudorhodoferax soli</name>
    <dbReference type="NCBI Taxonomy" id="545864"/>
    <lineage>
        <taxon>Bacteria</taxon>
        <taxon>Pseudomonadati</taxon>
        <taxon>Pseudomonadota</taxon>
        <taxon>Betaproteobacteria</taxon>
        <taxon>Burkholderiales</taxon>
        <taxon>Comamonadaceae</taxon>
    </lineage>
</organism>
<keyword evidence="2" id="KW-0808">Transferase</keyword>
<sequence length="209" mass="22466">MKKLWLFHAGGDLEHIRHEILRDGQYEISGVLELEEGGYGVPQPPDKAILAQVRQDGAACFIIGDARLLNQSRLAAYMAIKAGGVRIIPLKAPSSSVADGVKLRENVWTGHAARVLPGVSIGANTWVMQNSELGTNCKVGSSCWIGPNCQISERATLGKNCTLGHGTVIGPAVALPDWSTIGNNVTITQSPDTTLFIDPRFRAPVRIFN</sequence>
<dbReference type="EMBL" id="QPJK01000009">
    <property type="protein sequence ID" value="RCW67611.1"/>
    <property type="molecule type" value="Genomic_DNA"/>
</dbReference>
<evidence type="ECO:0000313" key="3">
    <source>
        <dbReference type="Proteomes" id="UP000252884"/>
    </source>
</evidence>
<keyword evidence="3" id="KW-1185">Reference proteome</keyword>
<comment type="similarity">
    <text evidence="1">Belongs to the transferase hexapeptide repeat family.</text>
</comment>
<comment type="caution">
    <text evidence="2">The sequence shown here is derived from an EMBL/GenBank/DDBJ whole genome shotgun (WGS) entry which is preliminary data.</text>
</comment>